<evidence type="ECO:0000313" key="3">
    <source>
        <dbReference type="EMBL" id="MCP9271151.1"/>
    </source>
</evidence>
<evidence type="ECO:0000256" key="2">
    <source>
        <dbReference type="SAM" id="Phobius"/>
    </source>
</evidence>
<keyword evidence="4" id="KW-1185">Reference proteome</keyword>
<feature type="transmembrane region" description="Helical" evidence="2">
    <location>
        <begin position="27"/>
        <end position="46"/>
    </location>
</feature>
<keyword evidence="1" id="KW-0175">Coiled coil</keyword>
<gene>
    <name evidence="3" type="ORF">NM203_02995</name>
</gene>
<keyword evidence="2" id="KW-1133">Transmembrane helix</keyword>
<organism evidence="3 4">
    <name type="scientific">Mycolicibacterium arenosum</name>
    <dbReference type="NCBI Taxonomy" id="2952157"/>
    <lineage>
        <taxon>Bacteria</taxon>
        <taxon>Bacillati</taxon>
        <taxon>Actinomycetota</taxon>
        <taxon>Actinomycetes</taxon>
        <taxon>Mycobacteriales</taxon>
        <taxon>Mycobacteriaceae</taxon>
        <taxon>Mycolicibacterium</taxon>
    </lineage>
</organism>
<evidence type="ECO:0008006" key="5">
    <source>
        <dbReference type="Google" id="ProtNLM"/>
    </source>
</evidence>
<evidence type="ECO:0000313" key="4">
    <source>
        <dbReference type="Proteomes" id="UP001651690"/>
    </source>
</evidence>
<proteinExistence type="predicted"/>
<evidence type="ECO:0000256" key="1">
    <source>
        <dbReference type="SAM" id="Coils"/>
    </source>
</evidence>
<keyword evidence="2" id="KW-0472">Membrane</keyword>
<name>A0ABT1LW70_9MYCO</name>
<feature type="transmembrane region" description="Helical" evidence="2">
    <location>
        <begin position="93"/>
        <end position="112"/>
    </location>
</feature>
<accession>A0ABT1LW70</accession>
<reference evidence="3 4" key="1">
    <citation type="submission" date="2022-06" db="EMBL/GenBank/DDBJ databases">
        <title>Mycolicibacterium sp. CAU 1645 isolated from seawater.</title>
        <authorList>
            <person name="Kim W."/>
        </authorList>
    </citation>
    <scope>NUCLEOTIDE SEQUENCE [LARGE SCALE GENOMIC DNA]</scope>
    <source>
        <strain evidence="3 4">CAU 1645</strain>
    </source>
</reference>
<protein>
    <recommendedName>
        <fullName evidence="5">GAF domain-containing protein</fullName>
    </recommendedName>
</protein>
<comment type="caution">
    <text evidence="3">The sequence shown here is derived from an EMBL/GenBank/DDBJ whole genome shotgun (WGS) entry which is preliminary data.</text>
</comment>
<sequence length="328" mass="36857">MHLVFATAAVVVLLIVGLWLLHLEFVTAAAGSLLIVGLWLLVRRYLVPRIPERVRKTVRLCVDEYLADALTAASAVTFCVASIGPSYKWNGKVVLALVVFGLLLAGSAIFHNRRHHRPTLLKLDTDNEKLRREVTQCNQQIDNRTTNLINVVNVLLRDLANDIEIYKGDTRLSVYRHSDDKFYLVGRVSPNEDYAAVGRTSYPDTQGFIGKVWRAADDKTNVTFPADRQDWIDTQVESYGFSRSEAEALKLHTVVMTATKLRRDVHGEAFGVLCIECDRKRGTVKAETINQVRDSPHFRTLTSILDISLTGLSHEEVKRGFLDKAASR</sequence>
<dbReference type="RefSeq" id="WP_255058120.1">
    <property type="nucleotide sequence ID" value="NZ_JANDBD010000001.1"/>
</dbReference>
<dbReference type="EMBL" id="JANDBD010000001">
    <property type="protein sequence ID" value="MCP9271151.1"/>
    <property type="molecule type" value="Genomic_DNA"/>
</dbReference>
<feature type="coiled-coil region" evidence="1">
    <location>
        <begin position="120"/>
        <end position="147"/>
    </location>
</feature>
<keyword evidence="2" id="KW-0812">Transmembrane</keyword>
<dbReference type="Proteomes" id="UP001651690">
    <property type="component" value="Unassembled WGS sequence"/>
</dbReference>